<evidence type="ECO:0000313" key="1">
    <source>
        <dbReference type="EMBL" id="CAH3134505.1"/>
    </source>
</evidence>
<feature type="non-terminal residue" evidence="1">
    <location>
        <position position="164"/>
    </location>
</feature>
<dbReference type="EMBL" id="CALNXJ010000028">
    <property type="protein sequence ID" value="CAH3134505.1"/>
    <property type="molecule type" value="Genomic_DNA"/>
</dbReference>
<reference evidence="1 2" key="1">
    <citation type="submission" date="2022-05" db="EMBL/GenBank/DDBJ databases">
        <authorList>
            <consortium name="Genoscope - CEA"/>
            <person name="William W."/>
        </authorList>
    </citation>
    <scope>NUCLEOTIDE SEQUENCE [LARGE SCALE GENOMIC DNA]</scope>
</reference>
<accession>A0AAU9X3R3</accession>
<proteinExistence type="predicted"/>
<organism evidence="1 2">
    <name type="scientific">Pocillopora meandrina</name>
    <dbReference type="NCBI Taxonomy" id="46732"/>
    <lineage>
        <taxon>Eukaryota</taxon>
        <taxon>Metazoa</taxon>
        <taxon>Cnidaria</taxon>
        <taxon>Anthozoa</taxon>
        <taxon>Hexacorallia</taxon>
        <taxon>Scleractinia</taxon>
        <taxon>Astrocoeniina</taxon>
        <taxon>Pocilloporidae</taxon>
        <taxon>Pocillopora</taxon>
    </lineage>
</organism>
<protein>
    <submittedName>
        <fullName evidence="1">Uncharacterized protein</fullName>
    </submittedName>
</protein>
<name>A0AAU9X3R3_9CNID</name>
<keyword evidence="2" id="KW-1185">Reference proteome</keyword>
<comment type="caution">
    <text evidence="1">The sequence shown here is derived from an EMBL/GenBank/DDBJ whole genome shotgun (WGS) entry which is preliminary data.</text>
</comment>
<gene>
    <name evidence="1" type="ORF">PMEA_00015497</name>
</gene>
<dbReference type="Proteomes" id="UP001159428">
    <property type="component" value="Unassembled WGS sequence"/>
</dbReference>
<dbReference type="AlphaFoldDB" id="A0AAU9X3R3"/>
<sequence length="164" mass="19333">MSEVSKEAFEKSFDVMNEKLRQRDDADKYPLAIYQPREISKYDSWTAEKLRDTAVKVLKEYLVEAPHCYKTCPNVCFYLEKIYLLERNMDEFRKYFELGQDAEENRLPLLENVDLPLKDTMAPFYQLFANVEIKAMCRNRACTKNVKESDLKSCGQCGMQKYCS</sequence>
<evidence type="ECO:0000313" key="2">
    <source>
        <dbReference type="Proteomes" id="UP001159428"/>
    </source>
</evidence>